<keyword evidence="12" id="KW-0472">Membrane</keyword>
<feature type="transmembrane region" description="Helical" evidence="12">
    <location>
        <begin position="180"/>
        <end position="199"/>
    </location>
</feature>
<dbReference type="GO" id="GO:0004222">
    <property type="term" value="F:metalloendopeptidase activity"/>
    <property type="evidence" value="ECO:0007669"/>
    <property type="project" value="InterPro"/>
</dbReference>
<keyword evidence="12" id="KW-0812">Transmembrane</keyword>
<dbReference type="PANTHER" id="PTHR22726">
    <property type="entry name" value="METALLOENDOPEPTIDASE OMA1"/>
    <property type="match status" value="1"/>
</dbReference>
<evidence type="ECO:0000256" key="2">
    <source>
        <dbReference type="ARBA" id="ARBA00011182"/>
    </source>
</evidence>
<keyword evidence="6" id="KW-0862">Zinc</keyword>
<keyword evidence="4" id="KW-0479">Metal-binding</keyword>
<dbReference type="OMA" id="TFILGHE"/>
<dbReference type="OrthoDB" id="7464992at2759"/>
<dbReference type="InterPro" id="IPR051156">
    <property type="entry name" value="Mito/Outer_Membr_Metalloprot"/>
</dbReference>
<dbReference type="RefSeq" id="XP_044285943.1">
    <property type="nucleotide sequence ID" value="XM_044430008.1"/>
</dbReference>
<dbReference type="CTD" id="115209"/>
<dbReference type="Proteomes" id="UP000694545">
    <property type="component" value="Unplaced"/>
</dbReference>
<dbReference type="Pfam" id="PF01435">
    <property type="entry name" value="Peptidase_M48"/>
    <property type="match status" value="1"/>
</dbReference>
<dbReference type="GO" id="GO:0034982">
    <property type="term" value="P:mitochondrial protein processing"/>
    <property type="evidence" value="ECO:0007669"/>
    <property type="project" value="TreeGrafter"/>
</dbReference>
<dbReference type="GO" id="GO:0005743">
    <property type="term" value="C:mitochondrial inner membrane"/>
    <property type="evidence" value="ECO:0007669"/>
    <property type="project" value="TreeGrafter"/>
</dbReference>
<evidence type="ECO:0000256" key="3">
    <source>
        <dbReference type="ARBA" id="ARBA00022670"/>
    </source>
</evidence>
<keyword evidence="12" id="KW-1133">Transmembrane helix</keyword>
<dbReference type="InterPro" id="IPR001915">
    <property type="entry name" value="Peptidase_M48"/>
</dbReference>
<dbReference type="Gene3D" id="3.30.2010.10">
    <property type="entry name" value="Metalloproteases ('zincins'), catalytic domain"/>
    <property type="match status" value="1"/>
</dbReference>
<evidence type="ECO:0000256" key="11">
    <source>
        <dbReference type="SAM" id="MobiDB-lite"/>
    </source>
</evidence>
<comment type="cofactor">
    <cofactor evidence="1">
        <name>Zn(2+)</name>
        <dbReference type="ChEBI" id="CHEBI:29105"/>
    </cofactor>
</comment>
<dbReference type="Ensembl" id="ENSVKKT00000018051.1">
    <property type="protein sequence ID" value="ENSVKKP00000017612.1"/>
    <property type="gene ID" value="ENSVKKG00000012042.1"/>
</dbReference>
<evidence type="ECO:0000259" key="13">
    <source>
        <dbReference type="Pfam" id="PF01435"/>
    </source>
</evidence>
<keyword evidence="7" id="KW-0482">Metalloprotease</keyword>
<gene>
    <name evidence="14" type="primary">OMA1</name>
</gene>
<evidence type="ECO:0000256" key="4">
    <source>
        <dbReference type="ARBA" id="ARBA00022723"/>
    </source>
</evidence>
<comment type="similarity">
    <text evidence="8">Belongs to the peptidase M48 family.</text>
</comment>
<feature type="domain" description="Peptidase M48" evidence="13">
    <location>
        <begin position="259"/>
        <end position="440"/>
    </location>
</feature>
<dbReference type="GeneID" id="123023368"/>
<reference evidence="14" key="2">
    <citation type="submission" date="2025-09" db="UniProtKB">
        <authorList>
            <consortium name="Ensembl"/>
        </authorList>
    </citation>
    <scope>IDENTIFICATION</scope>
</reference>
<name>A0A8D2L6R8_VARKO</name>
<dbReference type="GO" id="GO:0046872">
    <property type="term" value="F:metal ion binding"/>
    <property type="evidence" value="ECO:0007669"/>
    <property type="project" value="UniProtKB-KW"/>
</dbReference>
<dbReference type="CDD" id="cd07331">
    <property type="entry name" value="M48C_Oma1_like"/>
    <property type="match status" value="1"/>
</dbReference>
<dbReference type="AlphaFoldDB" id="A0A8D2L6R8"/>
<comment type="subunit">
    <text evidence="2">Homooligomer.</text>
</comment>
<keyword evidence="3" id="KW-0645">Protease</keyword>
<evidence type="ECO:0000256" key="1">
    <source>
        <dbReference type="ARBA" id="ARBA00001947"/>
    </source>
</evidence>
<dbReference type="RefSeq" id="XP_044285942.1">
    <property type="nucleotide sequence ID" value="XM_044430007.1"/>
</dbReference>
<keyword evidence="5" id="KW-0378">Hydrolase</keyword>
<sequence>MEMAALSGSRNSVLIRLTSLASRGECFSPYAFSCGFTNGQQHQVTKWNKSNSTRSYVTASLSSHINESQGWLLNPRNADICRVMHRPYTLFHPRAEGKELLFRTLSSQKLQNFCEIENVQMFRLFHVSSAQKAAPLSIFFIILKPAQKLLAIILGRSIRKWWRALPPNKKELLKEAARRNTWKIVFILCSVGIIFIMFYCTNLDDTPITGRARLLVFGKEHFAQLSQMEYNMWVEEFKNKMLPETDPRYQVVKKVFVHLVESNKDIPQVSECRWTLHVVEDPGINAFMLPTGHMFVFTGMLAAVLDINQLSFILGHEIAHAVLEHAAEKASLEHFLDLLSLILLTVIWAVCPQDSLAVIGQWIHGRFRELLFHRPYSRTLEAEADKVGLHFTAKACMDVRASSVFWQLMELADTITEQPKLPEWLSTHPSHENRAEHLERLIPEALQIRDQCNCPSLPSQDPRLIFRLSKQQFLQASRDKEAPNITHHGLDKTKAS</sequence>
<evidence type="ECO:0000256" key="5">
    <source>
        <dbReference type="ARBA" id="ARBA00022801"/>
    </source>
</evidence>
<feature type="region of interest" description="Disordered" evidence="11">
    <location>
        <begin position="477"/>
        <end position="496"/>
    </location>
</feature>
<evidence type="ECO:0000256" key="9">
    <source>
        <dbReference type="ARBA" id="ARBA00040360"/>
    </source>
</evidence>
<evidence type="ECO:0000256" key="8">
    <source>
        <dbReference type="ARBA" id="ARBA00038233"/>
    </source>
</evidence>
<evidence type="ECO:0000256" key="10">
    <source>
        <dbReference type="ARBA" id="ARBA00042978"/>
    </source>
</evidence>
<evidence type="ECO:0000256" key="6">
    <source>
        <dbReference type="ARBA" id="ARBA00022833"/>
    </source>
</evidence>
<evidence type="ECO:0000313" key="14">
    <source>
        <dbReference type="Ensembl" id="ENSVKKP00000017612.1"/>
    </source>
</evidence>
<evidence type="ECO:0000313" key="15">
    <source>
        <dbReference type="Proteomes" id="UP000694545"/>
    </source>
</evidence>
<dbReference type="GO" id="GO:0006515">
    <property type="term" value="P:protein quality control for misfolded or incompletely synthesized proteins"/>
    <property type="evidence" value="ECO:0007669"/>
    <property type="project" value="TreeGrafter"/>
</dbReference>
<protein>
    <recommendedName>
        <fullName evidence="9">Metalloendopeptidase OMA1, mitochondrial</fullName>
    </recommendedName>
    <alternativeName>
        <fullName evidence="10">Overlapping with the m-AAA protease 1 homolog</fullName>
    </alternativeName>
</protein>
<dbReference type="KEGG" id="vko:123023368"/>
<proteinExistence type="inferred from homology"/>
<keyword evidence="15" id="KW-1185">Reference proteome</keyword>
<organism evidence="14 15">
    <name type="scientific">Varanus komodoensis</name>
    <name type="common">Komodo dragon</name>
    <dbReference type="NCBI Taxonomy" id="61221"/>
    <lineage>
        <taxon>Eukaryota</taxon>
        <taxon>Metazoa</taxon>
        <taxon>Chordata</taxon>
        <taxon>Craniata</taxon>
        <taxon>Vertebrata</taxon>
        <taxon>Euteleostomi</taxon>
        <taxon>Lepidosauria</taxon>
        <taxon>Squamata</taxon>
        <taxon>Bifurcata</taxon>
        <taxon>Unidentata</taxon>
        <taxon>Episquamata</taxon>
        <taxon>Toxicofera</taxon>
        <taxon>Anguimorpha</taxon>
        <taxon>Paleoanguimorpha</taxon>
        <taxon>Varanoidea</taxon>
        <taxon>Varanidae</taxon>
        <taxon>Varanus</taxon>
    </lineage>
</organism>
<dbReference type="PANTHER" id="PTHR22726:SF1">
    <property type="entry name" value="METALLOENDOPEPTIDASE OMA1, MITOCHONDRIAL"/>
    <property type="match status" value="1"/>
</dbReference>
<evidence type="ECO:0000256" key="12">
    <source>
        <dbReference type="SAM" id="Phobius"/>
    </source>
</evidence>
<accession>A0A8D2L6R8</accession>
<evidence type="ECO:0000256" key="7">
    <source>
        <dbReference type="ARBA" id="ARBA00023049"/>
    </source>
</evidence>
<reference evidence="14" key="1">
    <citation type="submission" date="2025-08" db="UniProtKB">
        <authorList>
            <consortium name="Ensembl"/>
        </authorList>
    </citation>
    <scope>IDENTIFICATION</scope>
</reference>
<dbReference type="RefSeq" id="XP_044285944.1">
    <property type="nucleotide sequence ID" value="XM_044430009.1"/>
</dbReference>